<feature type="compositionally biased region" description="Low complexity" evidence="1">
    <location>
        <begin position="473"/>
        <end position="491"/>
    </location>
</feature>
<dbReference type="Gene3D" id="3.30.420.10">
    <property type="entry name" value="Ribonuclease H-like superfamily/Ribonuclease H"/>
    <property type="match status" value="1"/>
</dbReference>
<evidence type="ECO:0000313" key="3">
    <source>
        <dbReference type="Proteomes" id="UP001159363"/>
    </source>
</evidence>
<feature type="compositionally biased region" description="Polar residues" evidence="1">
    <location>
        <begin position="458"/>
        <end position="472"/>
    </location>
</feature>
<evidence type="ECO:0000313" key="2">
    <source>
        <dbReference type="EMBL" id="KAJ8870558.1"/>
    </source>
</evidence>
<reference evidence="2 3" key="1">
    <citation type="submission" date="2023-02" db="EMBL/GenBank/DDBJ databases">
        <title>LHISI_Scaffold_Assembly.</title>
        <authorList>
            <person name="Stuart O.P."/>
            <person name="Cleave R."/>
            <person name="Magrath M.J.L."/>
            <person name="Mikheyev A.S."/>
        </authorList>
    </citation>
    <scope>NUCLEOTIDE SEQUENCE [LARGE SCALE GENOMIC DNA]</scope>
    <source>
        <strain evidence="2">Daus_M_001</strain>
        <tissue evidence="2">Leg muscle</tissue>
    </source>
</reference>
<organism evidence="2 3">
    <name type="scientific">Dryococelus australis</name>
    <dbReference type="NCBI Taxonomy" id="614101"/>
    <lineage>
        <taxon>Eukaryota</taxon>
        <taxon>Metazoa</taxon>
        <taxon>Ecdysozoa</taxon>
        <taxon>Arthropoda</taxon>
        <taxon>Hexapoda</taxon>
        <taxon>Insecta</taxon>
        <taxon>Pterygota</taxon>
        <taxon>Neoptera</taxon>
        <taxon>Polyneoptera</taxon>
        <taxon>Phasmatodea</taxon>
        <taxon>Verophasmatodea</taxon>
        <taxon>Anareolatae</taxon>
        <taxon>Phasmatidae</taxon>
        <taxon>Eurycanthinae</taxon>
        <taxon>Dryococelus</taxon>
    </lineage>
</organism>
<name>A0ABQ9GE40_9NEOP</name>
<feature type="region of interest" description="Disordered" evidence="1">
    <location>
        <begin position="458"/>
        <end position="500"/>
    </location>
</feature>
<evidence type="ECO:0000256" key="1">
    <source>
        <dbReference type="SAM" id="MobiDB-lite"/>
    </source>
</evidence>
<dbReference type="Proteomes" id="UP001159363">
    <property type="component" value="Chromosome 12"/>
</dbReference>
<gene>
    <name evidence="2" type="ORF">PR048_029581</name>
</gene>
<evidence type="ECO:0008006" key="4">
    <source>
        <dbReference type="Google" id="ProtNLM"/>
    </source>
</evidence>
<dbReference type="PANTHER" id="PTHR47326">
    <property type="entry name" value="TRANSPOSABLE ELEMENT TC3 TRANSPOSASE-LIKE PROTEIN"/>
    <property type="match status" value="1"/>
</dbReference>
<dbReference type="InterPro" id="IPR036397">
    <property type="entry name" value="RNaseH_sf"/>
</dbReference>
<dbReference type="PANTHER" id="PTHR47326:SF1">
    <property type="entry name" value="HTH PSQ-TYPE DOMAIN-CONTAINING PROTEIN"/>
    <property type="match status" value="1"/>
</dbReference>
<sequence>MQAKLSGTRESAWKTVQVPMTRVVLELQFFASALLLNMENYMFKEYANMMLLYSEARCNRRAARQLYEERFPHRQTLSYTLFAKVYQRASEMGTLTANRSDCGAPWQRRTPEFDEAVLNAVIEDATMNTLNIAHRLNVDHKIVRRVLHEQLLHSYHRQRVQAMCPEDSAPRVHYCRWFLHMFSIPATVMFGSMKTYVLRTLMVFSNDKVSTFGQGFWMDMFLGHTFFHLHSRGATYLIILENVLPWFLKNVPLHMHQNMWFQHDGAPPHFSLAWIVRGSPIAWPARSLDLTPLDYFLWGHVKGVIYETPVESEEDLLVMIMAATDLGLPGIGDSVYQNVVRRYHVCVDVAGHHLEPFLPHCGDKNSQDEVDCFLVSSALRLEPKLCRLLLKDSPPGEVDILFAGWSGNVYALAVNFSSTSAPVPILVYHSDHLVTTILMLEDTVLVLDRHWLRNPFQENPPLTNNNHPSNSCTTPQQTPAAVQPPAATANQSAKRNLPNPSIRQVPYWRRIESVTPDFAPACKPTRPTLYTGRLPKSAVACECSVVGVVLSVGCVVCLSAKEHADSLCYTTLYLPTDTVRVLCSTQGCIVCGDGQNLWLCHLKPHPYVDLRAGLLPVRSVNAIAVITGTCAILAITMYGDMYWLSSNCLGKDVENKTGVGVSTHSRPTADVLQAIHEGSSRVQELSKQIAVEDRLIAGLNLATRIDILKKYFELKVTVNCMESLLMQPSPVVNLWSPNTKGFYQINISIRNLTYQQFHAPAWSLAVLMKTAGETCTRLVSLDSGLSEHHPVQLTLPLVVPNPGGGSVEVACDLVSQMLRPGKPWILITVGSVVLDVSYFLELHPELFPSRLLLRKDHAATMRDDLVGMACSNNLSLQVELNHLRLLRKEELKIILKFHKPVEARSLWSVLLGQCLHRLPADVQTQYACQSGMEGSKVPRTLVVHVGSQKVAVSLDSSRTMATLTCCDVQLLHAIRTLVASRLVTLKKSGMVHVAADIFHKADHGLIMDVMMTSGGWLQTVDAGVVLFYLSACFRGN</sequence>
<keyword evidence="3" id="KW-1185">Reference proteome</keyword>
<proteinExistence type="predicted"/>
<comment type="caution">
    <text evidence="2">The sequence shown here is derived from an EMBL/GenBank/DDBJ whole genome shotgun (WGS) entry which is preliminary data.</text>
</comment>
<accession>A0ABQ9GE40</accession>
<protein>
    <recommendedName>
        <fullName evidence="4">DUF4817 domain-containing protein</fullName>
    </recommendedName>
</protein>
<dbReference type="EMBL" id="JARBHB010000013">
    <property type="protein sequence ID" value="KAJ8870558.1"/>
    <property type="molecule type" value="Genomic_DNA"/>
</dbReference>